<accession>A0A160PRN3</accession>
<dbReference type="Proteomes" id="UP000218244">
    <property type="component" value="Chromosome"/>
</dbReference>
<gene>
    <name evidence="1" type="ORF">N24_1973</name>
</gene>
<proteinExistence type="predicted"/>
<dbReference type="KEGG" id="csur:N24_1973"/>
<keyword evidence="2" id="KW-1185">Reference proteome</keyword>
<dbReference type="EMBL" id="AP017369">
    <property type="protein sequence ID" value="BAU96235.1"/>
    <property type="molecule type" value="Genomic_DNA"/>
</dbReference>
<evidence type="ECO:0000313" key="1">
    <source>
        <dbReference type="EMBL" id="BAU96235.1"/>
    </source>
</evidence>
<reference evidence="1 2" key="1">
    <citation type="submission" date="2016-02" db="EMBL/GenBank/DDBJ databases">
        <title>Corynebacterium glutamicum N24 whole genome sequencing project.</title>
        <authorList>
            <person name="Matsutani M."/>
            <person name="Nangtapong N."/>
            <person name="Yakushi T."/>
            <person name="Matsushita K."/>
        </authorList>
    </citation>
    <scope>NUCLEOTIDE SEQUENCE [LARGE SCALE GENOMIC DNA]</scope>
    <source>
        <strain evidence="1 2">N24</strain>
    </source>
</reference>
<organism evidence="1 2">
    <name type="scientific">Corynebacterium suranareeae</name>
    <dbReference type="NCBI Taxonomy" id="2506452"/>
    <lineage>
        <taxon>Bacteria</taxon>
        <taxon>Bacillati</taxon>
        <taxon>Actinomycetota</taxon>
        <taxon>Actinomycetes</taxon>
        <taxon>Mycobacteriales</taxon>
        <taxon>Corynebacteriaceae</taxon>
        <taxon>Corynebacterium</taxon>
    </lineage>
</organism>
<dbReference type="RefSeq" id="WP_096456563.1">
    <property type="nucleotide sequence ID" value="NZ_AP017369.1"/>
</dbReference>
<protein>
    <submittedName>
        <fullName evidence="1">Uncharacterized protein</fullName>
    </submittedName>
</protein>
<dbReference type="AlphaFoldDB" id="A0A160PRN3"/>
<evidence type="ECO:0000313" key="2">
    <source>
        <dbReference type="Proteomes" id="UP000218244"/>
    </source>
</evidence>
<name>A0A160PRN3_9CORY</name>
<sequence length="224" mass="25942">MKSHETYKVPKGLKPILLEGTDGHFDPSFELVKWSLDEAVEAWWSFAQSVDPRNVVPPVMTPQLGSPKTWLEGFQETSLQSTYVISETKNPQWCFSAPIEEPRIPGPLHNALRDGGVARRTEAIQIKYFLDNEAPIVSFRHFDFRVGGQLRERWVQRFRGKFNSCFHNYIDYEFPGEPSFEGRGWKKFDHEKLYALCMEMGIDLQDPEFLTGRFVIIDGDVRPK</sequence>